<gene>
    <name evidence="1" type="ORF">F4821DRAFT_273232</name>
</gene>
<proteinExistence type="predicted"/>
<dbReference type="Proteomes" id="UP001497680">
    <property type="component" value="Unassembled WGS sequence"/>
</dbReference>
<reference evidence="1 2" key="1">
    <citation type="journal article" date="2022" name="New Phytol.">
        <title>Ecological generalism drives hyperdiversity of secondary metabolite gene clusters in xylarialean endophytes.</title>
        <authorList>
            <person name="Franco M.E.E."/>
            <person name="Wisecaver J.H."/>
            <person name="Arnold A.E."/>
            <person name="Ju Y.M."/>
            <person name="Slot J.C."/>
            <person name="Ahrendt S."/>
            <person name="Moore L.P."/>
            <person name="Eastman K.E."/>
            <person name="Scott K."/>
            <person name="Konkel Z."/>
            <person name="Mondo S.J."/>
            <person name="Kuo A."/>
            <person name="Hayes R.D."/>
            <person name="Haridas S."/>
            <person name="Andreopoulos B."/>
            <person name="Riley R."/>
            <person name="LaButti K."/>
            <person name="Pangilinan J."/>
            <person name="Lipzen A."/>
            <person name="Amirebrahimi M."/>
            <person name="Yan J."/>
            <person name="Adam C."/>
            <person name="Keymanesh K."/>
            <person name="Ng V."/>
            <person name="Louie K."/>
            <person name="Northen T."/>
            <person name="Drula E."/>
            <person name="Henrissat B."/>
            <person name="Hsieh H.M."/>
            <person name="Youens-Clark K."/>
            <person name="Lutzoni F."/>
            <person name="Miadlikowska J."/>
            <person name="Eastwood D.C."/>
            <person name="Hamelin R.C."/>
            <person name="Grigoriev I.V."/>
            <person name="U'Ren J.M."/>
        </authorList>
    </citation>
    <scope>NUCLEOTIDE SEQUENCE [LARGE SCALE GENOMIC DNA]</scope>
    <source>
        <strain evidence="1 2">ER1909</strain>
    </source>
</reference>
<dbReference type="EMBL" id="MU394399">
    <property type="protein sequence ID" value="KAI6081335.1"/>
    <property type="molecule type" value="Genomic_DNA"/>
</dbReference>
<protein>
    <submittedName>
        <fullName evidence="1">Carbohydrate-binding module family 52 protein</fullName>
    </submittedName>
</protein>
<name>A0ACC0CLZ4_9PEZI</name>
<keyword evidence="2" id="KW-1185">Reference proteome</keyword>
<comment type="caution">
    <text evidence="1">The sequence shown here is derived from an EMBL/GenBank/DDBJ whole genome shotgun (WGS) entry which is preliminary data.</text>
</comment>
<evidence type="ECO:0000313" key="1">
    <source>
        <dbReference type="EMBL" id="KAI6081335.1"/>
    </source>
</evidence>
<evidence type="ECO:0000313" key="2">
    <source>
        <dbReference type="Proteomes" id="UP001497680"/>
    </source>
</evidence>
<organism evidence="1 2">
    <name type="scientific">Hypoxylon rubiginosum</name>
    <dbReference type="NCBI Taxonomy" id="110542"/>
    <lineage>
        <taxon>Eukaryota</taxon>
        <taxon>Fungi</taxon>
        <taxon>Dikarya</taxon>
        <taxon>Ascomycota</taxon>
        <taxon>Pezizomycotina</taxon>
        <taxon>Sordariomycetes</taxon>
        <taxon>Xylariomycetidae</taxon>
        <taxon>Xylariales</taxon>
        <taxon>Hypoxylaceae</taxon>
        <taxon>Hypoxylon</taxon>
    </lineage>
</organism>
<sequence>MSLRRPPGLNRLPIISSLLRRTPDSRHSNDDDRALLEDDALGIPLESYESHNSTSGQLGISSIRRRYSGSRWNKACQFAFFIAIFVGLLLAILLPRRSRGRSHVKDDLLPCGVSRYSINDHTCYRDSFLCPVVKRKRTLPCGNDCYLPQEYSYLHLSDPPYENYFASDCSGANQVVITTPLADSDLKTINPRLLIAWPAGNNGIVAYFSPENGANGSLSLSLANIGSTNRTLNPLISGVSGVLSLNSSAILDLAILGSIRNIREFVEGPSTLSPKIQDAVKVAQLPGGGLQLSRVWLDGTTETFLTVHSSSGETISIQNGKPHFTAGAYVFNAWHNYPQLDQLSAMDLLNPVSQSLVSQSKEEVESLAFLSYNSKVLAGAWRFLTYFGRDSLISLLLLQPILGEGDGGAIEAILGAAIERINSEDGSVCHEETIGDYATYLNGQQGIDSTDPQCDYKMIDTDFFLPIALNEYFVNSAVGRSRQKVFFTKKASFLRANRGIAYADLISATAEKIMKLTADFEKSPVKENLIHLNKGQSVGQWRDSPNGLGGGRIPYDVNTALAPAALRAVASLSDNGVFPSHAGWDTTTSKRATFWEDNTLSFFQVNITLDEARDLVEKYVDVSGFPGKVDTNELESPIVFHGLALDGESNQPIVKVMNTDDCFRLFLLNSTDETQLSTFLSQVSDNVLRPFPLGLSTSVGLVVANPAYGDGTVDVKKFTESAYHGTVIWSWQLAMMVAGLERQLGRCRNEQLAFCADADLHKRVLEAYNHLWDLIGANREHLSSEVWSWVFKDGDFQYTPLGALPPPEGQSPVESDIRQLWSLAFLAVKRNDEYRRS</sequence>
<accession>A0ACC0CLZ4</accession>